<evidence type="ECO:0000313" key="1">
    <source>
        <dbReference type="EMBL" id="AWX45753.1"/>
    </source>
</evidence>
<reference evidence="1 2" key="1">
    <citation type="submission" date="2018-06" db="EMBL/GenBank/DDBJ databases">
        <title>Spongiibacterium sp. HME9304 Genome sequencing and assembly.</title>
        <authorList>
            <person name="Kang H."/>
            <person name="Kim H."/>
            <person name="Joh K."/>
        </authorList>
    </citation>
    <scope>NUCLEOTIDE SEQUENCE [LARGE SCALE GENOMIC DNA]</scope>
    <source>
        <strain evidence="1 2">HME9304</strain>
    </source>
</reference>
<keyword evidence="2" id="KW-1185">Reference proteome</keyword>
<dbReference type="AlphaFoldDB" id="A0A2Z4LVI7"/>
<proteinExistence type="predicted"/>
<gene>
    <name evidence="1" type="ORF">HME9304_02782</name>
</gene>
<dbReference type="Proteomes" id="UP000248536">
    <property type="component" value="Chromosome"/>
</dbReference>
<dbReference type="KEGG" id="spon:HME9304_02782"/>
<protein>
    <submittedName>
        <fullName evidence="1">Uncharacterized protein</fullName>
    </submittedName>
</protein>
<name>A0A2Z4LVI7_9FLAO</name>
<sequence length="111" mass="13251">MIGQLKYLKDDNFIPLNQIENRNEIGETYRYVLAPLMLKCLEDKFVRSKMILVIQYLLEFAKNETLSLQLWKNSAIKSGIKKEAFEEFEKHFITNKEFKQNIINEILKNYS</sequence>
<evidence type="ECO:0000313" key="2">
    <source>
        <dbReference type="Proteomes" id="UP000248536"/>
    </source>
</evidence>
<dbReference type="EMBL" id="CP030104">
    <property type="protein sequence ID" value="AWX45753.1"/>
    <property type="molecule type" value="Genomic_DNA"/>
</dbReference>
<accession>A0A2Z4LVI7</accession>
<organism evidence="1 2">
    <name type="scientific">Flagellimonas maritima</name>
    <dbReference type="NCBI Taxonomy" id="1383885"/>
    <lineage>
        <taxon>Bacteria</taxon>
        <taxon>Pseudomonadati</taxon>
        <taxon>Bacteroidota</taxon>
        <taxon>Flavobacteriia</taxon>
        <taxon>Flavobacteriales</taxon>
        <taxon>Flavobacteriaceae</taxon>
        <taxon>Flagellimonas</taxon>
    </lineage>
</organism>